<keyword evidence="4" id="KW-1003">Cell membrane</keyword>
<keyword evidence="5 8" id="KW-0812">Transmembrane</keyword>
<evidence type="ECO:0000256" key="2">
    <source>
        <dbReference type="ARBA" id="ARBA00007935"/>
    </source>
</evidence>
<proteinExistence type="inferred from homology"/>
<name>A0ABT5AX29_9CYAN</name>
<keyword evidence="3" id="KW-0813">Transport</keyword>
<accession>A0ABT5AX29</accession>
<dbReference type="EMBL" id="JAQMUH010000167">
    <property type="protein sequence ID" value="MDB9540890.1"/>
    <property type="molecule type" value="Genomic_DNA"/>
</dbReference>
<dbReference type="CDD" id="cd06550">
    <property type="entry name" value="TM_ABC_iron-siderophores_like"/>
    <property type="match status" value="1"/>
</dbReference>
<dbReference type="SUPFAM" id="SSF81345">
    <property type="entry name" value="ABC transporter involved in vitamin B12 uptake, BtuC"/>
    <property type="match status" value="1"/>
</dbReference>
<dbReference type="PANTHER" id="PTHR30472">
    <property type="entry name" value="FERRIC ENTEROBACTIN TRANSPORT SYSTEM PERMEASE PROTEIN"/>
    <property type="match status" value="1"/>
</dbReference>
<organism evidence="9 10">
    <name type="scientific">Anabaenopsis arnoldii</name>
    <dbReference type="NCBI Taxonomy" id="2152938"/>
    <lineage>
        <taxon>Bacteria</taxon>
        <taxon>Bacillati</taxon>
        <taxon>Cyanobacteriota</taxon>
        <taxon>Cyanophyceae</taxon>
        <taxon>Nostocales</taxon>
        <taxon>Nodulariaceae</taxon>
        <taxon>Anabaenopsis</taxon>
    </lineage>
</organism>
<dbReference type="InterPro" id="IPR037294">
    <property type="entry name" value="ABC_BtuC-like"/>
</dbReference>
<comment type="caution">
    <text evidence="9">The sequence shown here is derived from an EMBL/GenBank/DDBJ whole genome shotgun (WGS) entry which is preliminary data.</text>
</comment>
<comment type="similarity">
    <text evidence="2">Belongs to the binding-protein-dependent transport system permease family. FecCD subfamily.</text>
</comment>
<evidence type="ECO:0000256" key="5">
    <source>
        <dbReference type="ARBA" id="ARBA00022692"/>
    </source>
</evidence>
<evidence type="ECO:0000256" key="4">
    <source>
        <dbReference type="ARBA" id="ARBA00022475"/>
    </source>
</evidence>
<evidence type="ECO:0000256" key="8">
    <source>
        <dbReference type="SAM" id="Phobius"/>
    </source>
</evidence>
<keyword evidence="7 8" id="KW-0472">Membrane</keyword>
<dbReference type="Proteomes" id="UP001212499">
    <property type="component" value="Unassembled WGS sequence"/>
</dbReference>
<feature type="transmembrane region" description="Helical" evidence="8">
    <location>
        <begin position="322"/>
        <end position="341"/>
    </location>
</feature>
<feature type="transmembrane region" description="Helical" evidence="8">
    <location>
        <begin position="165"/>
        <end position="187"/>
    </location>
</feature>
<dbReference type="Pfam" id="PF01032">
    <property type="entry name" value="FecCD"/>
    <property type="match status" value="1"/>
</dbReference>
<evidence type="ECO:0000256" key="7">
    <source>
        <dbReference type="ARBA" id="ARBA00023136"/>
    </source>
</evidence>
<feature type="transmembrane region" description="Helical" evidence="8">
    <location>
        <begin position="293"/>
        <end position="310"/>
    </location>
</feature>
<reference evidence="9 10" key="1">
    <citation type="submission" date="2023-01" db="EMBL/GenBank/DDBJ databases">
        <title>Genomes from the Australian National Cyanobacteria Reference Collection.</title>
        <authorList>
            <person name="Willis A."/>
            <person name="Lee E.M.F."/>
        </authorList>
    </citation>
    <scope>NUCLEOTIDE SEQUENCE [LARGE SCALE GENOMIC DNA]</scope>
    <source>
        <strain evidence="9 10">CS-1033</strain>
    </source>
</reference>
<evidence type="ECO:0000313" key="10">
    <source>
        <dbReference type="Proteomes" id="UP001212499"/>
    </source>
</evidence>
<feature type="transmembrane region" description="Helical" evidence="8">
    <location>
        <begin position="254"/>
        <end position="281"/>
    </location>
</feature>
<sequence>MGIFKLWLPRRSHQNVTGELGRVDRLLVVTVLLLVGLVLVTGISLSLGAVAMTPNQLWLALIRRGDELYQTILWDLRLPRTLAALLVGAALGMSGSLLQGMLKNGLASPFLLGISAGAGLAAVAMLSLGVLQTWIPLGAWMGGLLTTILVYFLAYRRDGISVERLILGGVAVSSLFGAIQSVLLLIAEDGQIQAALNWLIGSLNGRGWSEVTISGSYISVALLGGCLLARAVNLLNLGDELATGLGVSVWRSRILIGATATLLAAGAVSIGGLIGFVGLIVPHGIRLIVGTDYRAVLPLSAIGGALVLSFADLLSRLGAVEIPVGAVTALLGSPLFIYLLYRRNV</sequence>
<evidence type="ECO:0000256" key="3">
    <source>
        <dbReference type="ARBA" id="ARBA00022448"/>
    </source>
</evidence>
<feature type="transmembrane region" description="Helical" evidence="8">
    <location>
        <begin position="26"/>
        <end position="51"/>
    </location>
</feature>
<dbReference type="PANTHER" id="PTHR30472:SF25">
    <property type="entry name" value="ABC TRANSPORTER PERMEASE PROTEIN MJ0876-RELATED"/>
    <property type="match status" value="1"/>
</dbReference>
<gene>
    <name evidence="9" type="ORF">PN457_14710</name>
</gene>
<evidence type="ECO:0000256" key="1">
    <source>
        <dbReference type="ARBA" id="ARBA00004651"/>
    </source>
</evidence>
<feature type="transmembrane region" description="Helical" evidence="8">
    <location>
        <begin position="78"/>
        <end position="98"/>
    </location>
</feature>
<evidence type="ECO:0000313" key="9">
    <source>
        <dbReference type="EMBL" id="MDB9540890.1"/>
    </source>
</evidence>
<evidence type="ECO:0000256" key="6">
    <source>
        <dbReference type="ARBA" id="ARBA00022989"/>
    </source>
</evidence>
<comment type="subcellular location">
    <subcellularLocation>
        <location evidence="1">Cell membrane</location>
        <topology evidence="1">Multi-pass membrane protein</topology>
    </subcellularLocation>
</comment>
<dbReference type="InterPro" id="IPR000522">
    <property type="entry name" value="ABC_transptr_permease_BtuC"/>
</dbReference>
<feature type="transmembrane region" description="Helical" evidence="8">
    <location>
        <begin position="110"/>
        <end position="128"/>
    </location>
</feature>
<keyword evidence="6 8" id="KW-1133">Transmembrane helix</keyword>
<dbReference type="Gene3D" id="1.10.3470.10">
    <property type="entry name" value="ABC transporter involved in vitamin B12 uptake, BtuC"/>
    <property type="match status" value="1"/>
</dbReference>
<feature type="transmembrane region" description="Helical" evidence="8">
    <location>
        <begin position="134"/>
        <end position="153"/>
    </location>
</feature>
<protein>
    <submittedName>
        <fullName evidence="9">Iron ABC transporter permease</fullName>
    </submittedName>
</protein>
<keyword evidence="10" id="KW-1185">Reference proteome</keyword>